<evidence type="ECO:0000256" key="1">
    <source>
        <dbReference type="SAM" id="MobiDB-lite"/>
    </source>
</evidence>
<gene>
    <name evidence="3" type="ORF">HD597_001380</name>
</gene>
<dbReference type="InterPro" id="IPR017518">
    <property type="entry name" value="CHP03084"/>
</dbReference>
<reference evidence="3" key="1">
    <citation type="submission" date="2022-06" db="EMBL/GenBank/DDBJ databases">
        <title>Sequencing the genomes of 1000 actinobacteria strains.</title>
        <authorList>
            <person name="Klenk H.-P."/>
        </authorList>
    </citation>
    <scope>NUCLEOTIDE SEQUENCE</scope>
    <source>
        <strain evidence="3">DSM 46694</strain>
    </source>
</reference>
<dbReference type="Proteomes" id="UP001139648">
    <property type="component" value="Unassembled WGS sequence"/>
</dbReference>
<dbReference type="InterPro" id="IPR034660">
    <property type="entry name" value="DinB/YfiT-like"/>
</dbReference>
<evidence type="ECO:0000259" key="2">
    <source>
        <dbReference type="Pfam" id="PF11716"/>
    </source>
</evidence>
<dbReference type="InterPro" id="IPR024344">
    <property type="entry name" value="MDMPI_metal-binding"/>
</dbReference>
<feature type="domain" description="Mycothiol-dependent maleylpyruvate isomerase metal-binding" evidence="2">
    <location>
        <begin position="11"/>
        <end position="142"/>
    </location>
</feature>
<dbReference type="Gene3D" id="1.20.120.450">
    <property type="entry name" value="dinb family like domain"/>
    <property type="match status" value="1"/>
</dbReference>
<evidence type="ECO:0000313" key="4">
    <source>
        <dbReference type="Proteomes" id="UP001139648"/>
    </source>
</evidence>
<organism evidence="3 4">
    <name type="scientific">Nonomuraea thailandensis</name>
    <dbReference type="NCBI Taxonomy" id="1188745"/>
    <lineage>
        <taxon>Bacteria</taxon>
        <taxon>Bacillati</taxon>
        <taxon>Actinomycetota</taxon>
        <taxon>Actinomycetes</taxon>
        <taxon>Streptosporangiales</taxon>
        <taxon>Streptosporangiaceae</taxon>
        <taxon>Nonomuraea</taxon>
    </lineage>
</organism>
<comment type="caution">
    <text evidence="3">The sequence shown here is derived from an EMBL/GenBank/DDBJ whole genome shotgun (WGS) entry which is preliminary data.</text>
</comment>
<proteinExistence type="predicted"/>
<name>A0A9X2GAX1_9ACTN</name>
<dbReference type="NCBIfam" id="TIGR03083">
    <property type="entry name" value="maleylpyruvate isomerase family mycothiol-dependent enzyme"/>
    <property type="match status" value="1"/>
</dbReference>
<dbReference type="NCBIfam" id="TIGR03084">
    <property type="entry name" value="TIGR03084 family metal-binding protein"/>
    <property type="match status" value="1"/>
</dbReference>
<feature type="region of interest" description="Disordered" evidence="1">
    <location>
        <begin position="245"/>
        <end position="264"/>
    </location>
</feature>
<keyword evidence="4" id="KW-1185">Reference proteome</keyword>
<protein>
    <submittedName>
        <fullName evidence="3">Uncharacterized protein (TIGR03084 family)</fullName>
    </submittedName>
</protein>
<dbReference type="Pfam" id="PF11716">
    <property type="entry name" value="MDMPI_N"/>
    <property type="match status" value="1"/>
</dbReference>
<accession>A0A9X2GAX1</accession>
<dbReference type="EMBL" id="JAMZEB010000002">
    <property type="protein sequence ID" value="MCP2354360.1"/>
    <property type="molecule type" value="Genomic_DNA"/>
</dbReference>
<dbReference type="AlphaFoldDB" id="A0A9X2GAX1"/>
<feature type="compositionally biased region" description="Low complexity" evidence="1">
    <location>
        <begin position="246"/>
        <end position="257"/>
    </location>
</feature>
<dbReference type="GO" id="GO:0046872">
    <property type="term" value="F:metal ion binding"/>
    <property type="evidence" value="ECO:0007669"/>
    <property type="project" value="InterPro"/>
</dbReference>
<dbReference type="SUPFAM" id="SSF109854">
    <property type="entry name" value="DinB/YfiT-like putative metalloenzymes"/>
    <property type="match status" value="1"/>
</dbReference>
<dbReference type="InterPro" id="IPR017517">
    <property type="entry name" value="Maleyloyr_isom"/>
</dbReference>
<sequence>MDLMAELLADLRAETESFEALLRDVRDGDWERPTPAEGWAVRDQVSHLAWFDDAAVLAAGDPDGHRASLARFTSVDDVAAEARAMAPRELLAWFRASRARSLEVFAGLDARDRLPWFGPDMSAASFVTARLMETWAHGQDVADALGVTREPTPRLRHVAMMGFRARPYSFAVRGLPAPAEPVRVELVLPGGGAWTAGPPDAPSLVRGTALDFCLVVTQRIHLSDTALEPVGEPARAWMEIAQCFAGPPGKGRSPKSGVNQGHSG</sequence>
<evidence type="ECO:0000313" key="3">
    <source>
        <dbReference type="EMBL" id="MCP2354360.1"/>
    </source>
</evidence>